<feature type="transmembrane region" description="Helical" evidence="1">
    <location>
        <begin position="335"/>
        <end position="353"/>
    </location>
</feature>
<protein>
    <recommendedName>
        <fullName evidence="4">Glucosyltransferase GtrII-like protein</fullName>
    </recommendedName>
</protein>
<dbReference type="AlphaFoldDB" id="A0A0P9L1T9"/>
<keyword evidence="1" id="KW-0812">Transmembrane</keyword>
<feature type="transmembrane region" description="Helical" evidence="1">
    <location>
        <begin position="178"/>
        <end position="207"/>
    </location>
</feature>
<accession>A0A0P9L1T9</accession>
<gene>
    <name evidence="2" type="ORF">ALO91_100552</name>
</gene>
<dbReference type="Pfam" id="PF14264">
    <property type="entry name" value="Glucos_trans_II"/>
    <property type="match status" value="1"/>
</dbReference>
<feature type="transmembrane region" description="Helical" evidence="1">
    <location>
        <begin position="146"/>
        <end position="166"/>
    </location>
</feature>
<dbReference type="PATRIC" id="fig|199198.5.peg.675"/>
<dbReference type="InterPro" id="IPR025686">
    <property type="entry name" value="Glucos_trans_II"/>
</dbReference>
<evidence type="ECO:0000313" key="2">
    <source>
        <dbReference type="EMBL" id="KPW10423.1"/>
    </source>
</evidence>
<keyword evidence="1" id="KW-1133">Transmembrane helix</keyword>
<sequence length="508" mass="56119">MQECQQRPAVALSVSWNDRSMTALWNNPLSKPAMLLFILTANALYVLPLLLANAPSAEDDLISSDAQGPWAEQGRPLVTLAYRALTFTSGAPDIFPLPLLIATALISWAMVKWVNYCFTTPTLIDCLVVLPLWYNPFFLQNLSRHYEGPATALGIALIVFAIVYDAPGMPRKLAISGLMIAFALAFAATSPNVFLGLLGVECLSALIQQRSPGVIGRLLMVRLAQLTIGIGIYATVGSYDWLTMDSQWPSEIIRRLAPLSRDVALLFNTGTLCLAIGLVLVALTSYSRHVLIAFRRQDGIARKTVIALFCLCLPVAFLLLIPGITLLAAHFDGRAGTLLAFSTILIAIFFLINTHAWKRHDAMRLILVLPIVCMLSFSYAYGRVLILQKELGIYVLFSLAYDIDTQPALRNIDTFHFNTQPLQSWLPAASGTFEKLPAIKYIMNADERLTPSRLQRVGITRGKWPTTSCGASSAPVVDRTYYNIHIQQQTGCIVMKKITVPDTYIWEP</sequence>
<feature type="transmembrane region" description="Helical" evidence="1">
    <location>
        <begin position="84"/>
        <end position="107"/>
    </location>
</feature>
<feature type="transmembrane region" description="Helical" evidence="1">
    <location>
        <begin position="33"/>
        <end position="52"/>
    </location>
</feature>
<dbReference type="Proteomes" id="UP000050297">
    <property type="component" value="Unassembled WGS sequence"/>
</dbReference>
<organism evidence="2 3">
    <name type="scientific">Pseudomonas syringae pv. aceris</name>
    <dbReference type="NCBI Taxonomy" id="199198"/>
    <lineage>
        <taxon>Bacteria</taxon>
        <taxon>Pseudomonadati</taxon>
        <taxon>Pseudomonadota</taxon>
        <taxon>Gammaproteobacteria</taxon>
        <taxon>Pseudomonadales</taxon>
        <taxon>Pseudomonadaceae</taxon>
        <taxon>Pseudomonas</taxon>
        <taxon>Pseudomonas syringae</taxon>
    </lineage>
</organism>
<evidence type="ECO:0000256" key="1">
    <source>
        <dbReference type="SAM" id="Phobius"/>
    </source>
</evidence>
<evidence type="ECO:0000313" key="3">
    <source>
        <dbReference type="Proteomes" id="UP000050297"/>
    </source>
</evidence>
<dbReference type="EMBL" id="LJPM01000555">
    <property type="protein sequence ID" value="KPW10423.1"/>
    <property type="molecule type" value="Genomic_DNA"/>
</dbReference>
<feature type="transmembrane region" description="Helical" evidence="1">
    <location>
        <begin position="263"/>
        <end position="284"/>
    </location>
</feature>
<reference evidence="2 3" key="1">
    <citation type="submission" date="2015-09" db="EMBL/GenBank/DDBJ databases">
        <title>Genome announcement of multiple Pseudomonas syringae strains.</title>
        <authorList>
            <person name="Thakur S."/>
            <person name="Wang P.W."/>
            <person name="Gong Y."/>
            <person name="Weir B.S."/>
            <person name="Guttman D.S."/>
        </authorList>
    </citation>
    <scope>NUCLEOTIDE SEQUENCE [LARGE SCALE GENOMIC DNA]</scope>
    <source>
        <strain evidence="2 3">ICMP2802</strain>
    </source>
</reference>
<feature type="transmembrane region" description="Helical" evidence="1">
    <location>
        <begin position="365"/>
        <end position="382"/>
    </location>
</feature>
<comment type="caution">
    <text evidence="2">The sequence shown here is derived from an EMBL/GenBank/DDBJ whole genome shotgun (WGS) entry which is preliminary data.</text>
</comment>
<feature type="transmembrane region" description="Helical" evidence="1">
    <location>
        <begin position="219"/>
        <end position="239"/>
    </location>
</feature>
<keyword evidence="1" id="KW-0472">Membrane</keyword>
<evidence type="ECO:0008006" key="4">
    <source>
        <dbReference type="Google" id="ProtNLM"/>
    </source>
</evidence>
<feature type="transmembrane region" description="Helical" evidence="1">
    <location>
        <begin position="305"/>
        <end position="329"/>
    </location>
</feature>
<name>A0A0P9L1T9_PSESX</name>
<proteinExistence type="predicted"/>